<sequence>MSPVPVWAATGLLPVDCELLLHLLRTPAAPPADGRTEALSLAGGPWADGAGGPVPDTVRAMERYAAAADRLGLATVHFGSPLPAELDRPDVPPAVRRAVAERPGYLADRPSLVLRLGPARSAARTVMVNVRLDAAPGSAPVSFDGRRVRGPGANGGAGPAVALLAGIRAALAMAPALGERITVLVQLAAGGAGGVLGTRPLVERGYVGALNVFCAPTGLRWLPRATAASTARLRVRGEDVAADRTDGRIEAAVLLGFLAQYLARELADRPVRIGGLTAGPLPGVAAGGGELLLELPYGDAAAGRAAERTVEAAVAGGLARFRTDFADLPGLARTAGECARITAVEWLQRGLPVLDSRHPALERLLTRAGLARWPGEEPAFDSDAIWTAGLPDTLTVLFGPGTAVPATGDAGESVDLDRLDEFADAVARLLTAFAASTTSTSTASTTDG</sequence>
<accession>A0ABP9E7G6</accession>
<proteinExistence type="predicted"/>
<organism evidence="1 2">
    <name type="scientific">Kitasatospora terrestris</name>
    <dbReference type="NCBI Taxonomy" id="258051"/>
    <lineage>
        <taxon>Bacteria</taxon>
        <taxon>Bacillati</taxon>
        <taxon>Actinomycetota</taxon>
        <taxon>Actinomycetes</taxon>
        <taxon>Kitasatosporales</taxon>
        <taxon>Streptomycetaceae</taxon>
        <taxon>Kitasatospora</taxon>
    </lineage>
</organism>
<dbReference type="Gene3D" id="3.40.630.10">
    <property type="entry name" value="Zn peptidases"/>
    <property type="match status" value="1"/>
</dbReference>
<gene>
    <name evidence="1" type="ORF">GCM10023235_56600</name>
</gene>
<name>A0ABP9E7G6_9ACTN</name>
<reference evidence="2" key="1">
    <citation type="journal article" date="2019" name="Int. J. Syst. Evol. Microbiol.">
        <title>The Global Catalogue of Microorganisms (GCM) 10K type strain sequencing project: providing services to taxonomists for standard genome sequencing and annotation.</title>
        <authorList>
            <consortium name="The Broad Institute Genomics Platform"/>
            <consortium name="The Broad Institute Genome Sequencing Center for Infectious Disease"/>
            <person name="Wu L."/>
            <person name="Ma J."/>
        </authorList>
    </citation>
    <scope>NUCLEOTIDE SEQUENCE [LARGE SCALE GENOMIC DNA]</scope>
    <source>
        <strain evidence="2">JCM 13006</strain>
    </source>
</reference>
<keyword evidence="2" id="KW-1185">Reference proteome</keyword>
<evidence type="ECO:0008006" key="3">
    <source>
        <dbReference type="Google" id="ProtNLM"/>
    </source>
</evidence>
<evidence type="ECO:0000313" key="1">
    <source>
        <dbReference type="EMBL" id="GAA4870517.1"/>
    </source>
</evidence>
<dbReference type="EMBL" id="BAABIS010000001">
    <property type="protein sequence ID" value="GAA4870517.1"/>
    <property type="molecule type" value="Genomic_DNA"/>
</dbReference>
<protein>
    <recommendedName>
        <fullName evidence="3">Peptidase M20 dimerisation domain-containing protein</fullName>
    </recommendedName>
</protein>
<dbReference type="RefSeq" id="WP_345699698.1">
    <property type="nucleotide sequence ID" value="NZ_BAABIS010000001.1"/>
</dbReference>
<dbReference type="Proteomes" id="UP001501752">
    <property type="component" value="Unassembled WGS sequence"/>
</dbReference>
<comment type="caution">
    <text evidence="1">The sequence shown here is derived from an EMBL/GenBank/DDBJ whole genome shotgun (WGS) entry which is preliminary data.</text>
</comment>
<dbReference type="SUPFAM" id="SSF53187">
    <property type="entry name" value="Zn-dependent exopeptidases"/>
    <property type="match status" value="1"/>
</dbReference>
<evidence type="ECO:0000313" key="2">
    <source>
        <dbReference type="Proteomes" id="UP001501752"/>
    </source>
</evidence>